<keyword evidence="3" id="KW-1185">Reference proteome</keyword>
<gene>
    <name evidence="2" type="ORF">FIBSPDRAFT_850536</name>
</gene>
<protein>
    <submittedName>
        <fullName evidence="2">Uncharacterized protein</fullName>
    </submittedName>
</protein>
<evidence type="ECO:0000256" key="1">
    <source>
        <dbReference type="SAM" id="MobiDB-lite"/>
    </source>
</evidence>
<dbReference type="PANTHER" id="PTHR35204">
    <property type="entry name" value="YALI0A21131P"/>
    <property type="match status" value="1"/>
</dbReference>
<dbReference type="InterPro" id="IPR038921">
    <property type="entry name" value="YOR389W-like"/>
</dbReference>
<sequence length="194" mass="20645">MAHVDHAAVFAPGIAAAARSTVLADVAVQCSLAFTGHIDARVYRLTPQEQRLKAAAEGVSRRICAFAAGTFDESLNLLESLAGDADAAGARAQALHALERWRGGVEELMEWLGWAMWKRCPELCAWDEVCYIPMWPLSVDKCWGGIGGPGCGGRGGGPGPASAPPPAEDEQELKPRCAKRSEFSGSLLFTSLHL</sequence>
<accession>A0A166T6Q9</accession>
<dbReference type="STRING" id="436010.A0A166T6Q9"/>
<organism evidence="2 3">
    <name type="scientific">Athelia psychrophila</name>
    <dbReference type="NCBI Taxonomy" id="1759441"/>
    <lineage>
        <taxon>Eukaryota</taxon>
        <taxon>Fungi</taxon>
        <taxon>Dikarya</taxon>
        <taxon>Basidiomycota</taxon>
        <taxon>Agaricomycotina</taxon>
        <taxon>Agaricomycetes</taxon>
        <taxon>Agaricomycetidae</taxon>
        <taxon>Atheliales</taxon>
        <taxon>Atheliaceae</taxon>
        <taxon>Athelia</taxon>
    </lineage>
</organism>
<reference evidence="2 3" key="1">
    <citation type="journal article" date="2016" name="Mol. Biol. Evol.">
        <title>Comparative Genomics of Early-Diverging Mushroom-Forming Fungi Provides Insights into the Origins of Lignocellulose Decay Capabilities.</title>
        <authorList>
            <person name="Nagy L.G."/>
            <person name="Riley R."/>
            <person name="Tritt A."/>
            <person name="Adam C."/>
            <person name="Daum C."/>
            <person name="Floudas D."/>
            <person name="Sun H."/>
            <person name="Yadav J.S."/>
            <person name="Pangilinan J."/>
            <person name="Larsson K.H."/>
            <person name="Matsuura K."/>
            <person name="Barry K."/>
            <person name="Labutti K."/>
            <person name="Kuo R."/>
            <person name="Ohm R.A."/>
            <person name="Bhattacharya S.S."/>
            <person name="Shirouzu T."/>
            <person name="Yoshinaga Y."/>
            <person name="Martin F.M."/>
            <person name="Grigoriev I.V."/>
            <person name="Hibbett D.S."/>
        </authorList>
    </citation>
    <scope>NUCLEOTIDE SEQUENCE [LARGE SCALE GENOMIC DNA]</scope>
    <source>
        <strain evidence="2 3">CBS 109695</strain>
    </source>
</reference>
<name>A0A166T6Q9_9AGAM</name>
<dbReference type="PANTHER" id="PTHR35204:SF1">
    <property type="entry name" value="ENTEROTOXIN"/>
    <property type="match status" value="1"/>
</dbReference>
<feature type="non-terminal residue" evidence="2">
    <location>
        <position position="194"/>
    </location>
</feature>
<proteinExistence type="predicted"/>
<evidence type="ECO:0000313" key="2">
    <source>
        <dbReference type="EMBL" id="KZP30252.1"/>
    </source>
</evidence>
<dbReference type="EMBL" id="KV417494">
    <property type="protein sequence ID" value="KZP30252.1"/>
    <property type="molecule type" value="Genomic_DNA"/>
</dbReference>
<dbReference type="OrthoDB" id="10261782at2759"/>
<evidence type="ECO:0000313" key="3">
    <source>
        <dbReference type="Proteomes" id="UP000076532"/>
    </source>
</evidence>
<feature type="region of interest" description="Disordered" evidence="1">
    <location>
        <begin position="153"/>
        <end position="175"/>
    </location>
</feature>
<dbReference type="AlphaFoldDB" id="A0A166T6Q9"/>
<dbReference type="Proteomes" id="UP000076532">
    <property type="component" value="Unassembled WGS sequence"/>
</dbReference>